<comment type="caution">
    <text evidence="1">The sequence shown here is derived from an EMBL/GenBank/DDBJ whole genome shotgun (WGS) entry which is preliminary data.</text>
</comment>
<reference evidence="2" key="1">
    <citation type="journal article" date="2019" name="Int. J. Syst. Evol. Microbiol.">
        <title>The Global Catalogue of Microorganisms (GCM) 10K type strain sequencing project: providing services to taxonomists for standard genome sequencing and annotation.</title>
        <authorList>
            <consortium name="The Broad Institute Genomics Platform"/>
            <consortium name="The Broad Institute Genome Sequencing Center for Infectious Disease"/>
            <person name="Wu L."/>
            <person name="Ma J."/>
        </authorList>
    </citation>
    <scope>NUCLEOTIDE SEQUENCE [LARGE SCALE GENOMIC DNA]</scope>
    <source>
        <strain evidence="2">CCUG 48884</strain>
    </source>
</reference>
<keyword evidence="2" id="KW-1185">Reference proteome</keyword>
<name>A0ABW3WLJ6_9RHOO</name>
<evidence type="ECO:0000313" key="1">
    <source>
        <dbReference type="EMBL" id="MFD1265683.1"/>
    </source>
</evidence>
<organism evidence="1 2">
    <name type="scientific">Thauera mechernichensis</name>
    <dbReference type="NCBI Taxonomy" id="82788"/>
    <lineage>
        <taxon>Bacteria</taxon>
        <taxon>Pseudomonadati</taxon>
        <taxon>Pseudomonadota</taxon>
        <taxon>Betaproteobacteria</taxon>
        <taxon>Rhodocyclales</taxon>
        <taxon>Zoogloeaceae</taxon>
        <taxon>Thauera</taxon>
    </lineage>
</organism>
<dbReference type="RefSeq" id="WP_277835062.1">
    <property type="nucleotide sequence ID" value="NZ_JARQZE010000019.1"/>
</dbReference>
<accession>A0ABW3WLJ6</accession>
<gene>
    <name evidence="1" type="ORF">ACFQ4M_19075</name>
</gene>
<proteinExistence type="predicted"/>
<sequence length="184" mass="20819">MDEPIFDLTLVEIYDERWILAAEGGERIELPAPSPTNEWANNLVGRRGYAERSEQGWWRFMDYRDQSLSRMPQLDGERGLELGWKCEARPEGFWAPFHIVPGECGGFVADETQPVTIQVPPEFHELCEQFGVDVERVLQGFVADAAGLMNWVACPRADGLSSNGSDERMMAQDYLERAYGRTGS</sequence>
<dbReference type="EMBL" id="JBHTMC010000036">
    <property type="protein sequence ID" value="MFD1265683.1"/>
    <property type="molecule type" value="Genomic_DNA"/>
</dbReference>
<protein>
    <submittedName>
        <fullName evidence="1">Uncharacterized protein</fullName>
    </submittedName>
</protein>
<evidence type="ECO:0000313" key="2">
    <source>
        <dbReference type="Proteomes" id="UP001597158"/>
    </source>
</evidence>
<dbReference type="Proteomes" id="UP001597158">
    <property type="component" value="Unassembled WGS sequence"/>
</dbReference>